<evidence type="ECO:0000313" key="4">
    <source>
        <dbReference type="Proteomes" id="UP001293254"/>
    </source>
</evidence>
<feature type="compositionally biased region" description="Polar residues" evidence="1">
    <location>
        <begin position="68"/>
        <end position="85"/>
    </location>
</feature>
<feature type="region of interest" description="Disordered" evidence="1">
    <location>
        <begin position="68"/>
        <end position="88"/>
    </location>
</feature>
<dbReference type="AlphaFoldDB" id="A0AAE2CR58"/>
<evidence type="ECO:0000256" key="1">
    <source>
        <dbReference type="SAM" id="MobiDB-lite"/>
    </source>
</evidence>
<feature type="chain" id="PRO_5042178565" evidence="2">
    <location>
        <begin position="32"/>
        <end position="129"/>
    </location>
</feature>
<protein>
    <submittedName>
        <fullName evidence="3">Uncharacterized protein</fullName>
    </submittedName>
</protein>
<dbReference type="EMBL" id="JACGWO010000003">
    <property type="protein sequence ID" value="KAK4431447.1"/>
    <property type="molecule type" value="Genomic_DNA"/>
</dbReference>
<keyword evidence="4" id="KW-1185">Reference proteome</keyword>
<feature type="signal peptide" evidence="2">
    <location>
        <begin position="1"/>
        <end position="31"/>
    </location>
</feature>
<evidence type="ECO:0000313" key="3">
    <source>
        <dbReference type="EMBL" id="KAK4431447.1"/>
    </source>
</evidence>
<name>A0AAE2CR58_9LAMI</name>
<reference evidence="3" key="2">
    <citation type="journal article" date="2024" name="Plant">
        <title>Genomic evolution and insights into agronomic trait innovations of Sesamum species.</title>
        <authorList>
            <person name="Miao H."/>
            <person name="Wang L."/>
            <person name="Qu L."/>
            <person name="Liu H."/>
            <person name="Sun Y."/>
            <person name="Le M."/>
            <person name="Wang Q."/>
            <person name="Wei S."/>
            <person name="Zheng Y."/>
            <person name="Lin W."/>
            <person name="Duan Y."/>
            <person name="Cao H."/>
            <person name="Xiong S."/>
            <person name="Wang X."/>
            <person name="Wei L."/>
            <person name="Li C."/>
            <person name="Ma Q."/>
            <person name="Ju M."/>
            <person name="Zhao R."/>
            <person name="Li G."/>
            <person name="Mu C."/>
            <person name="Tian Q."/>
            <person name="Mei H."/>
            <person name="Zhang T."/>
            <person name="Gao T."/>
            <person name="Zhang H."/>
        </authorList>
    </citation>
    <scope>NUCLEOTIDE SEQUENCE</scope>
    <source>
        <strain evidence="3">3651</strain>
    </source>
</reference>
<gene>
    <name evidence="3" type="ORF">Salat_0906800</name>
</gene>
<organism evidence="3 4">
    <name type="scientific">Sesamum alatum</name>
    <dbReference type="NCBI Taxonomy" id="300844"/>
    <lineage>
        <taxon>Eukaryota</taxon>
        <taxon>Viridiplantae</taxon>
        <taxon>Streptophyta</taxon>
        <taxon>Embryophyta</taxon>
        <taxon>Tracheophyta</taxon>
        <taxon>Spermatophyta</taxon>
        <taxon>Magnoliopsida</taxon>
        <taxon>eudicotyledons</taxon>
        <taxon>Gunneridae</taxon>
        <taxon>Pentapetalae</taxon>
        <taxon>asterids</taxon>
        <taxon>lamiids</taxon>
        <taxon>Lamiales</taxon>
        <taxon>Pedaliaceae</taxon>
        <taxon>Sesamum</taxon>
    </lineage>
</organism>
<reference evidence="3" key="1">
    <citation type="submission" date="2020-06" db="EMBL/GenBank/DDBJ databases">
        <authorList>
            <person name="Li T."/>
            <person name="Hu X."/>
            <person name="Zhang T."/>
            <person name="Song X."/>
            <person name="Zhang H."/>
            <person name="Dai N."/>
            <person name="Sheng W."/>
            <person name="Hou X."/>
            <person name="Wei L."/>
        </authorList>
    </citation>
    <scope>NUCLEOTIDE SEQUENCE</scope>
    <source>
        <strain evidence="3">3651</strain>
        <tissue evidence="3">Leaf</tissue>
    </source>
</reference>
<proteinExistence type="predicted"/>
<feature type="region of interest" description="Disordered" evidence="1">
    <location>
        <begin position="100"/>
        <end position="129"/>
    </location>
</feature>
<comment type="caution">
    <text evidence="3">The sequence shown here is derived from an EMBL/GenBank/DDBJ whole genome shotgun (WGS) entry which is preliminary data.</text>
</comment>
<keyword evidence="2" id="KW-0732">Signal</keyword>
<evidence type="ECO:0000256" key="2">
    <source>
        <dbReference type="SAM" id="SignalP"/>
    </source>
</evidence>
<sequence>MSNFSAPLSLSFCKSVLICFVTGWVNRFANAGDTAIEIAENTAYRLKQAKTEIVSASRVAYRFLAGVGSNNSNVAPDSPGNSNGGSPRFQAAWLKNLISPGAKPSTGSKVENQDQDVIVTSGPVQGIGD</sequence>
<accession>A0AAE2CR58</accession>
<dbReference type="Proteomes" id="UP001293254">
    <property type="component" value="Unassembled WGS sequence"/>
</dbReference>